<dbReference type="VEuPathDB" id="VectorBase:ISCI010102"/>
<dbReference type="InParanoid" id="B7PY21"/>
<dbReference type="EnsemblMetazoa" id="ISCW010102-RA">
    <property type="protein sequence ID" value="ISCW010102-PA"/>
    <property type="gene ID" value="ISCW010102"/>
</dbReference>
<feature type="domain" description="MADF" evidence="1">
    <location>
        <begin position="17"/>
        <end position="88"/>
    </location>
</feature>
<dbReference type="VEuPathDB" id="VectorBase:ISCW010102"/>
<evidence type="ECO:0000313" key="4">
    <source>
        <dbReference type="Proteomes" id="UP000001555"/>
    </source>
</evidence>
<dbReference type="VEuPathDB" id="VectorBase:ISCP_028319"/>
<dbReference type="Proteomes" id="UP000001555">
    <property type="component" value="Unassembled WGS sequence"/>
</dbReference>
<proteinExistence type="predicted"/>
<dbReference type="EMBL" id="DS817561">
    <property type="protein sequence ID" value="EEC11493.1"/>
    <property type="molecule type" value="Genomic_DNA"/>
</dbReference>
<evidence type="ECO:0000259" key="1">
    <source>
        <dbReference type="PROSITE" id="PS51029"/>
    </source>
</evidence>
<evidence type="ECO:0000313" key="3">
    <source>
        <dbReference type="EnsemblMetazoa" id="ISCW010102-PA"/>
    </source>
</evidence>
<gene>
    <name evidence="2" type="ORF">IscW_ISCW010102</name>
</gene>
<name>B7PY21_IXOSC</name>
<dbReference type="EMBL" id="ABJB010352344">
    <property type="status" value="NOT_ANNOTATED_CDS"/>
    <property type="molecule type" value="Genomic_DNA"/>
</dbReference>
<dbReference type="Pfam" id="PF10545">
    <property type="entry name" value="MADF_DNA_bdg"/>
    <property type="match status" value="1"/>
</dbReference>
<reference evidence="2 4" key="1">
    <citation type="submission" date="2008-03" db="EMBL/GenBank/DDBJ databases">
        <title>Annotation of Ixodes scapularis.</title>
        <authorList>
            <consortium name="Ixodes scapularis Genome Project Consortium"/>
            <person name="Caler E."/>
            <person name="Hannick L.I."/>
            <person name="Bidwell S."/>
            <person name="Joardar V."/>
            <person name="Thiagarajan M."/>
            <person name="Amedeo P."/>
            <person name="Galinsky K.J."/>
            <person name="Schobel S."/>
            <person name="Inman J."/>
            <person name="Hostetler J."/>
            <person name="Miller J."/>
            <person name="Hammond M."/>
            <person name="Megy K."/>
            <person name="Lawson D."/>
            <person name="Kodira C."/>
            <person name="Sutton G."/>
            <person name="Meyer J."/>
            <person name="Hill C.A."/>
            <person name="Birren B."/>
            <person name="Nene V."/>
            <person name="Collins F."/>
            <person name="Alarcon-Chaidez F."/>
            <person name="Wikel S."/>
            <person name="Strausberg R."/>
        </authorList>
    </citation>
    <scope>NUCLEOTIDE SEQUENCE [LARGE SCALE GENOMIC DNA]</scope>
    <source>
        <strain evidence="4">Wikel</strain>
        <strain evidence="2">Wikel colony</strain>
    </source>
</reference>
<sequence length="88" mass="9524">MFAMADGTASRVRYNERLIAEVEQRPSLWDSRSPKNRNVVTKNADWRRVAAALNSSGGRQNAAAPLWATDRRARVHASVASEGGGTAG</sequence>
<dbReference type="HOGENOM" id="CLU_2471558_0_0_1"/>
<accession>B7PY21</accession>
<dbReference type="InterPro" id="IPR006578">
    <property type="entry name" value="MADF-dom"/>
</dbReference>
<dbReference type="PaxDb" id="6945-B7PY21"/>
<evidence type="ECO:0000313" key="2">
    <source>
        <dbReference type="EMBL" id="EEC11493.1"/>
    </source>
</evidence>
<dbReference type="AlphaFoldDB" id="B7PY21"/>
<organism>
    <name type="scientific">Ixodes scapularis</name>
    <name type="common">Black-legged tick</name>
    <name type="synonym">Deer tick</name>
    <dbReference type="NCBI Taxonomy" id="6945"/>
    <lineage>
        <taxon>Eukaryota</taxon>
        <taxon>Metazoa</taxon>
        <taxon>Ecdysozoa</taxon>
        <taxon>Arthropoda</taxon>
        <taxon>Chelicerata</taxon>
        <taxon>Arachnida</taxon>
        <taxon>Acari</taxon>
        <taxon>Parasitiformes</taxon>
        <taxon>Ixodida</taxon>
        <taxon>Ixodoidea</taxon>
        <taxon>Ixodidae</taxon>
        <taxon>Ixodinae</taxon>
        <taxon>Ixodes</taxon>
    </lineage>
</organism>
<dbReference type="OrthoDB" id="6514391at2759"/>
<protein>
    <recommendedName>
        <fullName evidence="1">MADF domain-containing protein</fullName>
    </recommendedName>
</protein>
<dbReference type="PROSITE" id="PS51029">
    <property type="entry name" value="MADF"/>
    <property type="match status" value="1"/>
</dbReference>
<reference evidence="3" key="2">
    <citation type="submission" date="2020-05" db="UniProtKB">
        <authorList>
            <consortium name="EnsemblMetazoa"/>
        </authorList>
    </citation>
    <scope>IDENTIFICATION</scope>
    <source>
        <strain evidence="3">wikel</strain>
    </source>
</reference>
<keyword evidence="4" id="KW-1185">Reference proteome</keyword>